<comment type="caution">
    <text evidence="1">The sequence shown here is derived from an EMBL/GenBank/DDBJ whole genome shotgun (WGS) entry which is preliminary data.</text>
</comment>
<gene>
    <name evidence="1" type="ORF">S01H1_66689</name>
</gene>
<reference evidence="1" key="1">
    <citation type="journal article" date="2014" name="Front. Microbiol.">
        <title>High frequency of phylogenetically diverse reductive dehalogenase-homologous genes in deep subseafloor sedimentary metagenomes.</title>
        <authorList>
            <person name="Kawai M."/>
            <person name="Futagami T."/>
            <person name="Toyoda A."/>
            <person name="Takaki Y."/>
            <person name="Nishi S."/>
            <person name="Hori S."/>
            <person name="Arai W."/>
            <person name="Tsubouchi T."/>
            <person name="Morono Y."/>
            <person name="Uchiyama I."/>
            <person name="Ito T."/>
            <person name="Fujiyama A."/>
            <person name="Inagaki F."/>
            <person name="Takami H."/>
        </authorList>
    </citation>
    <scope>NUCLEOTIDE SEQUENCE</scope>
    <source>
        <strain evidence="1">Expedition CK06-06</strain>
    </source>
</reference>
<evidence type="ECO:0008006" key="2">
    <source>
        <dbReference type="Google" id="ProtNLM"/>
    </source>
</evidence>
<feature type="non-terminal residue" evidence="1">
    <location>
        <position position="137"/>
    </location>
</feature>
<protein>
    <recommendedName>
        <fullName evidence="2">Winged helix-turn-helix domain-containing protein</fullName>
    </recommendedName>
</protein>
<dbReference type="EMBL" id="BARS01044108">
    <property type="protein sequence ID" value="GAG32605.1"/>
    <property type="molecule type" value="Genomic_DNA"/>
</dbReference>
<name>X0WPN1_9ZZZZ</name>
<dbReference type="Pfam" id="PF06224">
    <property type="entry name" value="AlkZ-like"/>
    <property type="match status" value="1"/>
</dbReference>
<evidence type="ECO:0000313" key="1">
    <source>
        <dbReference type="EMBL" id="GAG32605.1"/>
    </source>
</evidence>
<proteinExistence type="predicted"/>
<organism evidence="1">
    <name type="scientific">marine sediment metagenome</name>
    <dbReference type="NCBI Taxonomy" id="412755"/>
    <lineage>
        <taxon>unclassified sequences</taxon>
        <taxon>metagenomes</taxon>
        <taxon>ecological metagenomes</taxon>
    </lineage>
</organism>
<sequence length="137" mass="16416">MARAIERLGYVQIDTIAVVNRAHHHTLWARRPDYEPEMLHELQAVDRRVFEYWAHAIAYLPISDYRYFVPRMNRTREQGTTWMRDWREQHGDVIDAVLERIRAEGALTSKDFEPPPGTKRGTWWDWKPAKRALELLF</sequence>
<dbReference type="InterPro" id="IPR009351">
    <property type="entry name" value="AlkZ-like"/>
</dbReference>
<dbReference type="PANTHER" id="PTHR30528">
    <property type="entry name" value="CYTOPLASMIC PROTEIN"/>
    <property type="match status" value="1"/>
</dbReference>
<dbReference type="PANTHER" id="PTHR30528:SF0">
    <property type="entry name" value="CYTOPLASMIC PROTEIN"/>
    <property type="match status" value="1"/>
</dbReference>
<accession>X0WPN1</accession>
<dbReference type="AlphaFoldDB" id="X0WPN1"/>